<keyword evidence="3" id="KW-0378">Hydrolase</keyword>
<proteinExistence type="predicted"/>
<evidence type="ECO:0000256" key="1">
    <source>
        <dbReference type="ARBA" id="ARBA00022612"/>
    </source>
</evidence>
<evidence type="ECO:0000256" key="2">
    <source>
        <dbReference type="ARBA" id="ARBA00022670"/>
    </source>
</evidence>
<comment type="caution">
    <text evidence="5">The sequence shown here is derived from an EMBL/GenBank/DDBJ whole genome shotgun (WGS) entry which is preliminary data.</text>
</comment>
<feature type="domain" description="Prohead serine protease" evidence="4">
    <location>
        <begin position="26"/>
        <end position="139"/>
    </location>
</feature>
<sequence>MTKRLAIQGFATRYRKAYIDENGICALMPGCFSSSIRSGQEIHFLRDHDGARRVGSTMSGLTLYDCEDGLAFRLEAPPNSVLDAVRSGHRRSMSIGITIGKHEKVRADGVEFNLIRKADLGEISLVHRPAIRNTCVSVVDLDETGTLQHCVDSGALALRGASTALSNAVDDLCDMASKKLDEDAALIKDFVAYARASSRSASRGQRRVNKRRAMPIVDLSFAENSYARQPGAWETYEFFAGDGAFANFINGYARRSAQ</sequence>
<dbReference type="Proteomes" id="UP000541470">
    <property type="component" value="Unassembled WGS sequence"/>
</dbReference>
<evidence type="ECO:0000313" key="5">
    <source>
        <dbReference type="EMBL" id="NML73074.1"/>
    </source>
</evidence>
<evidence type="ECO:0000259" key="4">
    <source>
        <dbReference type="Pfam" id="PF04586"/>
    </source>
</evidence>
<dbReference type="EMBL" id="JABBGK010000001">
    <property type="protein sequence ID" value="NML73074.1"/>
    <property type="molecule type" value="Genomic_DNA"/>
</dbReference>
<dbReference type="AlphaFoldDB" id="A0A7Y0AT84"/>
<dbReference type="GO" id="GO:0006508">
    <property type="term" value="P:proteolysis"/>
    <property type="evidence" value="ECO:0007669"/>
    <property type="project" value="UniProtKB-KW"/>
</dbReference>
<dbReference type="GO" id="GO:0008233">
    <property type="term" value="F:peptidase activity"/>
    <property type="evidence" value="ECO:0007669"/>
    <property type="project" value="UniProtKB-KW"/>
</dbReference>
<accession>A0A7Y0AT84</accession>
<reference evidence="5 6" key="1">
    <citation type="submission" date="2020-04" db="EMBL/GenBank/DDBJ databases">
        <title>Rhizobium sp. S-51 isolated from soil.</title>
        <authorList>
            <person name="Dahal R.H."/>
        </authorList>
    </citation>
    <scope>NUCLEOTIDE SEQUENCE [LARGE SCALE GENOMIC DNA]</scope>
    <source>
        <strain evidence="5 6">S-51</strain>
    </source>
</reference>
<organism evidence="5 6">
    <name type="scientific">Rhizobium terricola</name>
    <dbReference type="NCBI Taxonomy" id="2728849"/>
    <lineage>
        <taxon>Bacteria</taxon>
        <taxon>Pseudomonadati</taxon>
        <taxon>Pseudomonadota</taxon>
        <taxon>Alphaproteobacteria</taxon>
        <taxon>Hyphomicrobiales</taxon>
        <taxon>Rhizobiaceae</taxon>
        <taxon>Rhizobium/Agrobacterium group</taxon>
        <taxon>Rhizobium</taxon>
    </lineage>
</organism>
<dbReference type="RefSeq" id="WP_169587099.1">
    <property type="nucleotide sequence ID" value="NZ_JABBGK010000001.1"/>
</dbReference>
<name>A0A7Y0AT84_9HYPH</name>
<gene>
    <name evidence="5" type="ORF">HHL25_02935</name>
</gene>
<keyword evidence="1" id="KW-1188">Viral release from host cell</keyword>
<protein>
    <recommendedName>
        <fullName evidence="4">Prohead serine protease domain-containing protein</fullName>
    </recommendedName>
</protein>
<keyword evidence="2" id="KW-0645">Protease</keyword>
<evidence type="ECO:0000256" key="3">
    <source>
        <dbReference type="ARBA" id="ARBA00022801"/>
    </source>
</evidence>
<keyword evidence="6" id="KW-1185">Reference proteome</keyword>
<dbReference type="Pfam" id="PF04586">
    <property type="entry name" value="Peptidase_S78"/>
    <property type="match status" value="1"/>
</dbReference>
<evidence type="ECO:0000313" key="6">
    <source>
        <dbReference type="Proteomes" id="UP000541470"/>
    </source>
</evidence>
<dbReference type="InterPro" id="IPR054613">
    <property type="entry name" value="Peptidase_S78_dom"/>
</dbReference>